<sequence>MTWRPVLARTAVLRHDRVRGTDLLLLPERVVVLHGRAGGVLRLCDGTRAVAEIVAELSGAFPGAPVATEVPEFLSVLRKEGWLR</sequence>
<keyword evidence="3" id="KW-0884">PQQ biosynthesis</keyword>
<accession>A0ABV1TUU0</accession>
<dbReference type="Gene3D" id="1.10.10.1150">
    <property type="entry name" value="Coenzyme PQQ synthesis protein D (PqqD)"/>
    <property type="match status" value="1"/>
</dbReference>
<comment type="subunit">
    <text evidence="2">Monomer. Interacts with PqqE.</text>
</comment>
<comment type="caution">
    <text evidence="4">The sequence shown here is derived from an EMBL/GenBank/DDBJ whole genome shotgun (WGS) entry which is preliminary data.</text>
</comment>
<evidence type="ECO:0000313" key="5">
    <source>
        <dbReference type="Proteomes" id="UP001490365"/>
    </source>
</evidence>
<dbReference type="InterPro" id="IPR041881">
    <property type="entry name" value="PqqD_sf"/>
</dbReference>
<name>A0ABV1TUU0_9ACTN</name>
<dbReference type="InterPro" id="IPR008792">
    <property type="entry name" value="PQQD"/>
</dbReference>
<dbReference type="Proteomes" id="UP001490365">
    <property type="component" value="Unassembled WGS sequence"/>
</dbReference>
<evidence type="ECO:0000256" key="3">
    <source>
        <dbReference type="ARBA" id="ARBA00022905"/>
    </source>
</evidence>
<evidence type="ECO:0000256" key="1">
    <source>
        <dbReference type="ARBA" id="ARBA00004886"/>
    </source>
</evidence>
<evidence type="ECO:0000313" key="4">
    <source>
        <dbReference type="EMBL" id="MER6273357.1"/>
    </source>
</evidence>
<organism evidence="4 5">
    <name type="scientific">Streptomyces sp. 900105755</name>
    <dbReference type="NCBI Taxonomy" id="3154389"/>
    <lineage>
        <taxon>Bacteria</taxon>
        <taxon>Bacillati</taxon>
        <taxon>Actinomycetota</taxon>
        <taxon>Actinomycetes</taxon>
        <taxon>Kitasatosporales</taxon>
        <taxon>Streptomycetaceae</taxon>
        <taxon>Streptomyces</taxon>
    </lineage>
</organism>
<proteinExistence type="predicted"/>
<reference evidence="4 5" key="1">
    <citation type="submission" date="2024-06" db="EMBL/GenBank/DDBJ databases">
        <title>The Natural Products Discovery Center: Release of the First 8490 Sequenced Strains for Exploring Actinobacteria Biosynthetic Diversity.</title>
        <authorList>
            <person name="Kalkreuter E."/>
            <person name="Kautsar S.A."/>
            <person name="Yang D."/>
            <person name="Bader C.D."/>
            <person name="Teijaro C.N."/>
            <person name="Fluegel L."/>
            <person name="Davis C.M."/>
            <person name="Simpson J.R."/>
            <person name="Lauterbach L."/>
            <person name="Steele A.D."/>
            <person name="Gui C."/>
            <person name="Meng S."/>
            <person name="Li G."/>
            <person name="Viehrig K."/>
            <person name="Ye F."/>
            <person name="Su P."/>
            <person name="Kiefer A.F."/>
            <person name="Nichols A."/>
            <person name="Cepeda A.J."/>
            <person name="Yan W."/>
            <person name="Fan B."/>
            <person name="Jiang Y."/>
            <person name="Adhikari A."/>
            <person name="Zheng C.-J."/>
            <person name="Schuster L."/>
            <person name="Cowan T.M."/>
            <person name="Smanski M.J."/>
            <person name="Chevrette M.G."/>
            <person name="De Carvalho L.P.S."/>
            <person name="Shen B."/>
        </authorList>
    </citation>
    <scope>NUCLEOTIDE SEQUENCE [LARGE SCALE GENOMIC DNA]</scope>
    <source>
        <strain evidence="4 5">NPDC001694</strain>
    </source>
</reference>
<comment type="pathway">
    <text evidence="1">Cofactor biosynthesis; pyrroloquinoline quinone biosynthesis.</text>
</comment>
<dbReference type="InterPro" id="IPR022479">
    <property type="entry name" value="PqqD_bac"/>
</dbReference>
<dbReference type="Pfam" id="PF05402">
    <property type="entry name" value="PqqD"/>
    <property type="match status" value="1"/>
</dbReference>
<dbReference type="RefSeq" id="WP_351961630.1">
    <property type="nucleotide sequence ID" value="NZ_JBEOZM010000030.1"/>
</dbReference>
<gene>
    <name evidence="4" type="primary">pqqD</name>
    <name evidence="4" type="ORF">ABT211_39725</name>
</gene>
<dbReference type="NCBIfam" id="TIGR03859">
    <property type="entry name" value="PQQ_PqqD"/>
    <property type="match status" value="1"/>
</dbReference>
<evidence type="ECO:0000256" key="2">
    <source>
        <dbReference type="ARBA" id="ARBA00011741"/>
    </source>
</evidence>
<keyword evidence="5" id="KW-1185">Reference proteome</keyword>
<protein>
    <submittedName>
        <fullName evidence="4">Pyrroloquinoline quinone biosynthesis peptide chaperone PqqD</fullName>
    </submittedName>
</protein>
<dbReference type="EMBL" id="JBEOZM010000030">
    <property type="protein sequence ID" value="MER6273357.1"/>
    <property type="molecule type" value="Genomic_DNA"/>
</dbReference>